<dbReference type="SUPFAM" id="SSF53067">
    <property type="entry name" value="Actin-like ATPase domain"/>
    <property type="match status" value="2"/>
</dbReference>
<dbReference type="Pfam" id="PF00012">
    <property type="entry name" value="HSP70"/>
    <property type="match status" value="1"/>
</dbReference>
<keyword evidence="6" id="KW-0346">Stress response</keyword>
<dbReference type="RefSeq" id="XP_052129665.1">
    <property type="nucleotide sequence ID" value="XM_052273705.1"/>
</dbReference>
<evidence type="ECO:0000256" key="3">
    <source>
        <dbReference type="ARBA" id="ARBA00022840"/>
    </source>
</evidence>
<organism evidence="5 6">
    <name type="scientific">Frankliniella occidentalis</name>
    <name type="common">Western flower thrips</name>
    <name type="synonym">Euthrips occidentalis</name>
    <dbReference type="NCBI Taxonomy" id="133901"/>
    <lineage>
        <taxon>Eukaryota</taxon>
        <taxon>Metazoa</taxon>
        <taxon>Ecdysozoa</taxon>
        <taxon>Arthropoda</taxon>
        <taxon>Hexapoda</taxon>
        <taxon>Insecta</taxon>
        <taxon>Pterygota</taxon>
        <taxon>Neoptera</taxon>
        <taxon>Paraneoptera</taxon>
        <taxon>Thysanoptera</taxon>
        <taxon>Terebrantia</taxon>
        <taxon>Thripoidea</taxon>
        <taxon>Thripidae</taxon>
        <taxon>Frankliniella</taxon>
    </lineage>
</organism>
<protein>
    <submittedName>
        <fullName evidence="6">Heat shock 70 kDa protein II</fullName>
    </submittedName>
</protein>
<evidence type="ECO:0000256" key="2">
    <source>
        <dbReference type="ARBA" id="ARBA00022741"/>
    </source>
</evidence>
<dbReference type="FunFam" id="3.90.640.10:FF:000003">
    <property type="entry name" value="Molecular chaperone DnaK"/>
    <property type="match status" value="1"/>
</dbReference>
<proteinExistence type="inferred from homology"/>
<dbReference type="CDD" id="cd24028">
    <property type="entry name" value="ASKHA_NBD_HSP70_HSPA1-like"/>
    <property type="match status" value="1"/>
</dbReference>
<reference evidence="6" key="1">
    <citation type="journal article" date="2018" name="Proc. Natl. Acad. Sci. U.S.A.">
        <title>Phylogenomics and the evolution of hemipteroid insects.</title>
        <authorList>
            <person name="Johnson K.P."/>
            <person name="Dietrich C.H."/>
            <person name="Friedrich F."/>
            <person name="Beutel R.G."/>
            <person name="Wipfler B."/>
            <person name="Peters R.S."/>
            <person name="Allen J.M."/>
            <person name="Petersen M."/>
            <person name="Donath A."/>
            <person name="Walden K.K."/>
            <person name="Kozlov A.M."/>
            <person name="Podsiadlowski L."/>
            <person name="Mayer C."/>
            <person name="Meusemann K."/>
            <person name="Vasilikopoulos A."/>
            <person name="Waterhouse R.M."/>
            <person name="Cameron S.L."/>
            <person name="Weirauch C."/>
            <person name="Swanson D.R."/>
            <person name="Percy D.M."/>
            <person name="Hardy N.B."/>
            <person name="Terry I."/>
            <person name="Liu S."/>
            <person name="Zhou X."/>
            <person name="Misof B."/>
            <person name="Robertson H.M."/>
            <person name="Yoshizawa K."/>
        </authorList>
    </citation>
    <scope>NUCLEOTIDE SEQUENCE</scope>
    <source>
        <tissue evidence="6">Whole organism</tissue>
    </source>
</reference>
<name>A0A9C6X5R2_FRAOC</name>
<dbReference type="InterPro" id="IPR029047">
    <property type="entry name" value="HSP70_peptide-bd_sf"/>
</dbReference>
<evidence type="ECO:0000313" key="6">
    <source>
        <dbReference type="RefSeq" id="XP_052129665.1"/>
    </source>
</evidence>
<sequence length="586" mass="65038">MNQGAGTGAPPSGRGPIVGIDLGTTYSVVAVHLKGRVEILSNDSGSRTTPSVVGFLSGDNFVGEAARDLPPQSQVFDAKRLIGRPWKHVVNLACRKHWPFGVFDDCGVPRIKVKVDDREEEFAPEEISALVLRSMRDTAEAMLGEPVTRAVITVPAYFNERQRQATKLAGKIAGLEVASMINEATAAALAYGLDKKSSMEMKTKTIFIFDLGGGTFDVSVVTVNGSDFTVVASGGDPHLGGQDFDVRLMEHFTKELRLKHNARLNELSIQELRRACELAKRKLSSMPEVPLSVYFAELDLGFRSTISRALFEELCADLFKLAMKIAEDILVESKVDRCDIDEVVLVGGSTRIPKVRAMLSDMFGGRELRQSINPDEAVAYGAAMHAANLDRDPFLNNLVQLKDVTPLSLGTDMVGGRFSPIIPRNTPIPCRRTETFYTARPNQRCVTVKVYQGERPLVRDNYYLNKQFKIDVPPSDLQVRVLVTFELDAEGLLTVSCEETSSGHSRTLTLSPDEARVAERDVEAMLLNAERFRATDAEERARIEQNLSVMFAARRDRQERSRRRFLQNKNGKPAWLQGCDKTNSRW</sequence>
<dbReference type="GO" id="GO:0006950">
    <property type="term" value="P:response to stress"/>
    <property type="evidence" value="ECO:0007669"/>
    <property type="project" value="UniProtKB-ARBA"/>
</dbReference>
<dbReference type="InterPro" id="IPR013126">
    <property type="entry name" value="Hsp_70_fam"/>
</dbReference>
<dbReference type="Proteomes" id="UP000504606">
    <property type="component" value="Unplaced"/>
</dbReference>
<dbReference type="InterPro" id="IPR043129">
    <property type="entry name" value="ATPase_NBD"/>
</dbReference>
<dbReference type="SUPFAM" id="SSF100920">
    <property type="entry name" value="Heat shock protein 70kD (HSP70), peptide-binding domain"/>
    <property type="match status" value="1"/>
</dbReference>
<dbReference type="GO" id="GO:0005524">
    <property type="term" value="F:ATP binding"/>
    <property type="evidence" value="ECO:0007669"/>
    <property type="project" value="UniProtKB-KW"/>
</dbReference>
<dbReference type="GO" id="GO:0140662">
    <property type="term" value="F:ATP-dependent protein folding chaperone"/>
    <property type="evidence" value="ECO:0007669"/>
    <property type="project" value="InterPro"/>
</dbReference>
<dbReference type="GeneID" id="113213513"/>
<dbReference type="Gene3D" id="2.60.34.10">
    <property type="entry name" value="Substrate Binding Domain Of DNAk, Chain A, domain 1"/>
    <property type="match status" value="1"/>
</dbReference>
<dbReference type="PROSITE" id="PS00297">
    <property type="entry name" value="HSP70_1"/>
    <property type="match status" value="1"/>
</dbReference>
<dbReference type="FunFam" id="3.30.30.30:FF:000001">
    <property type="entry name" value="heat shock 70 kDa protein-like"/>
    <property type="match status" value="1"/>
</dbReference>
<dbReference type="PRINTS" id="PR00301">
    <property type="entry name" value="HEATSHOCK70"/>
</dbReference>
<gene>
    <name evidence="6" type="primary">LOC113213513</name>
</gene>
<dbReference type="KEGG" id="foc:113213513"/>
<dbReference type="Gene3D" id="3.30.30.30">
    <property type="match status" value="1"/>
</dbReference>
<comment type="similarity">
    <text evidence="1 4">Belongs to the heat shock protein 70 family.</text>
</comment>
<dbReference type="AlphaFoldDB" id="A0A9C6X5R2"/>
<evidence type="ECO:0000256" key="1">
    <source>
        <dbReference type="ARBA" id="ARBA00007381"/>
    </source>
</evidence>
<dbReference type="PROSITE" id="PS01036">
    <property type="entry name" value="HSP70_3"/>
    <property type="match status" value="1"/>
</dbReference>
<keyword evidence="2 4" id="KW-0547">Nucleotide-binding</keyword>
<dbReference type="Gene3D" id="3.30.420.40">
    <property type="match status" value="2"/>
</dbReference>
<evidence type="ECO:0000256" key="4">
    <source>
        <dbReference type="RuleBase" id="RU003322"/>
    </source>
</evidence>
<keyword evidence="3 4" id="KW-0067">ATP-binding</keyword>
<dbReference type="Gene3D" id="3.90.640.10">
    <property type="entry name" value="Actin, Chain A, domain 4"/>
    <property type="match status" value="1"/>
</dbReference>
<accession>A0A9C6X5R2</accession>
<dbReference type="InterPro" id="IPR018181">
    <property type="entry name" value="Heat_shock_70_CS"/>
</dbReference>
<dbReference type="OrthoDB" id="8188583at2759"/>
<keyword evidence="5" id="KW-1185">Reference proteome</keyword>
<dbReference type="PROSITE" id="PS00329">
    <property type="entry name" value="HSP70_2"/>
    <property type="match status" value="1"/>
</dbReference>
<reference evidence="6" key="2">
    <citation type="submission" date="2025-08" db="UniProtKB">
        <authorList>
            <consortium name="RefSeq"/>
        </authorList>
    </citation>
    <scope>IDENTIFICATION</scope>
    <source>
        <tissue evidence="6">Whole organism</tissue>
    </source>
</reference>
<evidence type="ECO:0000313" key="5">
    <source>
        <dbReference type="Proteomes" id="UP000504606"/>
    </source>
</evidence>
<dbReference type="PANTHER" id="PTHR19375">
    <property type="entry name" value="HEAT SHOCK PROTEIN 70KDA"/>
    <property type="match status" value="1"/>
</dbReference>